<organism evidence="2 3">
    <name type="scientific">Nocardia aurantia</name>
    <dbReference type="NCBI Taxonomy" id="2585199"/>
    <lineage>
        <taxon>Bacteria</taxon>
        <taxon>Bacillati</taxon>
        <taxon>Actinomycetota</taxon>
        <taxon>Actinomycetes</taxon>
        <taxon>Mycobacteriales</taxon>
        <taxon>Nocardiaceae</taxon>
        <taxon>Nocardia</taxon>
    </lineage>
</organism>
<keyword evidence="3" id="KW-1185">Reference proteome</keyword>
<protein>
    <recommendedName>
        <fullName evidence="4">TIGR02677 family protein</fullName>
    </recommendedName>
</protein>
<dbReference type="NCBIfam" id="TIGR02677">
    <property type="entry name" value="TIGR02677 family protein"/>
    <property type="match status" value="1"/>
</dbReference>
<feature type="region of interest" description="Disordered" evidence="1">
    <location>
        <begin position="520"/>
        <end position="724"/>
    </location>
</feature>
<name>A0A7K0E0U1_9NOCA</name>
<gene>
    <name evidence="2" type="ORF">NRB56_70370</name>
</gene>
<dbReference type="Pfam" id="PF09660">
    <property type="entry name" value="DUF2397"/>
    <property type="match status" value="1"/>
</dbReference>
<feature type="region of interest" description="Disordered" evidence="1">
    <location>
        <begin position="479"/>
        <end position="501"/>
    </location>
</feature>
<evidence type="ECO:0000313" key="3">
    <source>
        <dbReference type="Proteomes" id="UP000431401"/>
    </source>
</evidence>
<sequence>MTESAGGLLPGAPGLFDATGVAGRGVAAAIDGGDRLRLFSFAVAEKRGEYLWVLRAFDHARAAYVVLLHASDVAETLTGFPDAPRLTATEVGPLLEQLHQWGVLERSYDGTRAATLAEYRNRHYVYQFSQTGYQAYRAVADVLGARADEAALSRLVLPELLADLRALAEANRTGDAERVYRILARLDTALSELADRAAHFYLTLGDLVRTTEATPESFLAHKDALLAHMREFSMDLARYAPRLAAAIAEVEQTGVAEMIARAGATDERVLLSVAEREQDWRARWQGLRAWFVAAAETGADAHGGTEAERLREATMSAIAAVLSLLRRVTETRKGGVSRESALRHLAGWFTAAPTVDSAHALFDAVFGLGRPRHLAMEHPDADVIPPIRSWWDAPPLEIARTLAETGRPPSPGAPSRIQRNDAGIRRLRQAQLEAQRDRAAAARSLASADVHERALDERETEVLLRLLDAASTAWVPVSGRVGTTGSESGVTLTVSEHPGSTVVRTSRGLLYLNNRRLEVRENSRAAKDSAPPGSPRPRTATSPDARASKHPASATPNRAGSLRAAKHSHPSTTTHPGRTGTARPEPRTAAAQPQQHPATQPDPRTAVQSEPHAAVQPDPRTAVQPDPRTAVQPDPRTAVQPDPHAAVQPGSPAVAQPVPRAAEHAAPGAVDDPKRGSAAGTGARASDRPGPDAAARSAPDGSAGSSGSSPAVGSSGSSPAVGRP</sequence>
<accession>A0A7K0E0U1</accession>
<evidence type="ECO:0000313" key="2">
    <source>
        <dbReference type="EMBL" id="MQY31428.1"/>
    </source>
</evidence>
<dbReference type="InterPro" id="IPR013493">
    <property type="entry name" value="CHP02677"/>
</dbReference>
<dbReference type="AlphaFoldDB" id="A0A7K0E0U1"/>
<feature type="compositionally biased region" description="Low complexity" evidence="1">
    <location>
        <begin position="589"/>
        <end position="603"/>
    </location>
</feature>
<comment type="caution">
    <text evidence="2">The sequence shown here is derived from an EMBL/GenBank/DDBJ whole genome shotgun (WGS) entry which is preliminary data.</text>
</comment>
<feature type="compositionally biased region" description="Low complexity" evidence="1">
    <location>
        <begin position="691"/>
        <end position="724"/>
    </location>
</feature>
<evidence type="ECO:0000256" key="1">
    <source>
        <dbReference type="SAM" id="MobiDB-lite"/>
    </source>
</evidence>
<proteinExistence type="predicted"/>
<dbReference type="EMBL" id="WEGI01000019">
    <property type="protein sequence ID" value="MQY31428.1"/>
    <property type="molecule type" value="Genomic_DNA"/>
</dbReference>
<evidence type="ECO:0008006" key="4">
    <source>
        <dbReference type="Google" id="ProtNLM"/>
    </source>
</evidence>
<feature type="region of interest" description="Disordered" evidence="1">
    <location>
        <begin position="403"/>
        <end position="422"/>
    </location>
</feature>
<reference evidence="2 3" key="1">
    <citation type="submission" date="2019-10" db="EMBL/GenBank/DDBJ databases">
        <title>Nocardia macrotermitis sp. nov. and Nocardia aurantia sp. nov., isolated from the gut of fungus growing-termite Macrotermes natalensis.</title>
        <authorList>
            <person name="Benndorf R."/>
            <person name="Schwitalla J."/>
            <person name="Martin K."/>
            <person name="De Beer W."/>
            <person name="Kaster A.-K."/>
            <person name="Vollmers J."/>
            <person name="Poulsen M."/>
            <person name="Beemelmanns C."/>
        </authorList>
    </citation>
    <scope>NUCLEOTIDE SEQUENCE [LARGE SCALE GENOMIC DNA]</scope>
    <source>
        <strain evidence="2 3">RB56</strain>
    </source>
</reference>
<feature type="compositionally biased region" description="Polar residues" evidence="1">
    <location>
        <begin position="481"/>
        <end position="494"/>
    </location>
</feature>
<dbReference type="Proteomes" id="UP000431401">
    <property type="component" value="Unassembled WGS sequence"/>
</dbReference>